<proteinExistence type="inferred from homology"/>
<dbReference type="GO" id="GO:0005829">
    <property type="term" value="C:cytosol"/>
    <property type="evidence" value="ECO:0007669"/>
    <property type="project" value="TreeGrafter"/>
</dbReference>
<keyword evidence="3" id="KW-0560">Oxidoreductase</keyword>
<name>A0A5J6MUI5_9PROT</name>
<dbReference type="GO" id="GO:0010181">
    <property type="term" value="F:FMN binding"/>
    <property type="evidence" value="ECO:0007669"/>
    <property type="project" value="InterPro"/>
</dbReference>
<gene>
    <name evidence="6" type="ORF">FRZ61_09900</name>
</gene>
<feature type="region of interest" description="Disordered" evidence="4">
    <location>
        <begin position="345"/>
        <end position="388"/>
    </location>
</feature>
<dbReference type="AlphaFoldDB" id="A0A5J6MUI5"/>
<comment type="similarity">
    <text evidence="2">Belongs to the NADH:flavin oxidoreductase/NADH oxidase family.</text>
</comment>
<feature type="compositionally biased region" description="Acidic residues" evidence="4">
    <location>
        <begin position="378"/>
        <end position="388"/>
    </location>
</feature>
<dbReference type="PANTHER" id="PTHR22893">
    <property type="entry name" value="NADH OXIDOREDUCTASE-RELATED"/>
    <property type="match status" value="1"/>
</dbReference>
<dbReference type="SUPFAM" id="SSF51395">
    <property type="entry name" value="FMN-linked oxidoreductases"/>
    <property type="match status" value="1"/>
</dbReference>
<dbReference type="InterPro" id="IPR013785">
    <property type="entry name" value="Aldolase_TIM"/>
</dbReference>
<organism evidence="6 7">
    <name type="scientific">Hypericibacter adhaerens</name>
    <dbReference type="NCBI Taxonomy" id="2602016"/>
    <lineage>
        <taxon>Bacteria</taxon>
        <taxon>Pseudomonadati</taxon>
        <taxon>Pseudomonadota</taxon>
        <taxon>Alphaproteobacteria</taxon>
        <taxon>Rhodospirillales</taxon>
        <taxon>Dongiaceae</taxon>
        <taxon>Hypericibacter</taxon>
    </lineage>
</organism>
<dbReference type="FunFam" id="3.20.20.70:FF:000059">
    <property type="entry name" value="N-ethylmaleimide reductase, FMN-linked"/>
    <property type="match status" value="1"/>
</dbReference>
<evidence type="ECO:0000256" key="3">
    <source>
        <dbReference type="ARBA" id="ARBA00023002"/>
    </source>
</evidence>
<dbReference type="EMBL" id="CP042582">
    <property type="protein sequence ID" value="QEX21069.1"/>
    <property type="molecule type" value="Genomic_DNA"/>
</dbReference>
<comment type="cofactor">
    <cofactor evidence="1">
        <name>FMN</name>
        <dbReference type="ChEBI" id="CHEBI:58210"/>
    </cofactor>
</comment>
<dbReference type="InterPro" id="IPR001155">
    <property type="entry name" value="OxRdtase_FMN_N"/>
</dbReference>
<reference evidence="6 7" key="1">
    <citation type="submission" date="2019-08" db="EMBL/GenBank/DDBJ databases">
        <title>Hyperibacter terrae gen. nov., sp. nov. and Hyperibacter viscosus sp. nov., two new members in the family Rhodospirillaceae isolated from the rhizosphere of Hypericum perforatum.</title>
        <authorList>
            <person name="Noviana Z."/>
        </authorList>
    </citation>
    <scope>NUCLEOTIDE SEQUENCE [LARGE SCALE GENOMIC DNA]</scope>
    <source>
        <strain evidence="6 7">R5959</strain>
    </source>
</reference>
<dbReference type="GO" id="GO:0016628">
    <property type="term" value="F:oxidoreductase activity, acting on the CH-CH group of donors, NAD or NADP as acceptor"/>
    <property type="evidence" value="ECO:0007669"/>
    <property type="project" value="UniProtKB-ARBA"/>
</dbReference>
<protein>
    <submittedName>
        <fullName evidence="6">Alkene reductase</fullName>
    </submittedName>
</protein>
<evidence type="ECO:0000256" key="1">
    <source>
        <dbReference type="ARBA" id="ARBA00001917"/>
    </source>
</evidence>
<evidence type="ECO:0000313" key="7">
    <source>
        <dbReference type="Proteomes" id="UP000325797"/>
    </source>
</evidence>
<sequence>MRPRRTARSYGLSQWVGTMDLFTPVTIGPLKLPNRIVMAPMTRNRARDDQTPTEAMATYYAQRASGGLIVTEASQVSHLGVGYPRTPGIHNEAQIEGWRRVTDMVHGAGGRIFLQLWHAGRASHPSLLPDSALPVAPSAIAARGKAFTLQGLLPFPTPRALETREIAGLVAEFGAATQRAQLAGFDGVEIHAGNGYLIDQFLRDGTNRRTDRYGGDAAGRARFLLEIAEAVIGNWSADRVGVRLSPVQSFNDMSDSDPAATFGHVAAALDPLGLAYLHVVEPVTGSEAGQFPPVAPGLRRAFKGPLILNGGYTHALAQKAIAAGEADLISFGAAFLANPDLPERLRRRTPLNPADRATFYGGDERGYTDYPPLPDTVAVEEGEGPSLS</sequence>
<keyword evidence="7" id="KW-1185">Reference proteome</keyword>
<dbReference type="KEGG" id="hadh:FRZ61_09900"/>
<evidence type="ECO:0000313" key="6">
    <source>
        <dbReference type="EMBL" id="QEX21069.1"/>
    </source>
</evidence>
<dbReference type="CDD" id="cd02933">
    <property type="entry name" value="OYE_like_FMN"/>
    <property type="match status" value="1"/>
</dbReference>
<dbReference type="Proteomes" id="UP000325797">
    <property type="component" value="Chromosome"/>
</dbReference>
<accession>A0A5J6MUI5</accession>
<dbReference type="Gene3D" id="3.20.20.70">
    <property type="entry name" value="Aldolase class I"/>
    <property type="match status" value="1"/>
</dbReference>
<evidence type="ECO:0000256" key="4">
    <source>
        <dbReference type="SAM" id="MobiDB-lite"/>
    </source>
</evidence>
<dbReference type="InterPro" id="IPR045247">
    <property type="entry name" value="Oye-like"/>
</dbReference>
<evidence type="ECO:0000259" key="5">
    <source>
        <dbReference type="Pfam" id="PF00724"/>
    </source>
</evidence>
<dbReference type="PANTHER" id="PTHR22893:SF98">
    <property type="entry name" value="OXIDOREDUCTASE"/>
    <property type="match status" value="1"/>
</dbReference>
<feature type="domain" description="NADH:flavin oxidoreductase/NADH oxidase N-terminal" evidence="5">
    <location>
        <begin position="20"/>
        <end position="351"/>
    </location>
</feature>
<dbReference type="Pfam" id="PF00724">
    <property type="entry name" value="Oxidored_FMN"/>
    <property type="match status" value="1"/>
</dbReference>
<evidence type="ECO:0000256" key="2">
    <source>
        <dbReference type="ARBA" id="ARBA00005979"/>
    </source>
</evidence>